<keyword evidence="4" id="KW-0238">DNA-binding</keyword>
<dbReference type="GO" id="GO:0003700">
    <property type="term" value="F:DNA-binding transcription factor activity"/>
    <property type="evidence" value="ECO:0007669"/>
    <property type="project" value="InterPro"/>
</dbReference>
<evidence type="ECO:0000259" key="8">
    <source>
        <dbReference type="PROSITE" id="PS50217"/>
    </source>
</evidence>
<sequence length="415" mass="45784">MNGSYFVPSTFDCCCPCSVFLFMALIRGIRFITRSTNKVRFPNLLSSRFLTFSRFLLPGVAPSVEFLQFVPLRPQLLPASEHGQIPASFCAGESRSLSFPTLYGVFRTREQPPMASSVVAPSVYPDWSGYQSYPPIPPHGLFHSPAGSSPYAHPYMWGVQGSYPFGSYAMTNPSINAGTSVSGMEMDDKPSKRNKRDLMNCSGSSNILPGKDNTGPYKASGTSTTEVSQSGNSASDSSSKESDANSESGSLPKSSGHESFDAMTNRGMEMIPIPTASTPGGVGCATTNLNMGMEYWGTPSLASPIPTMQGKMAVNKIGAGLPGSSEHWDERERKRQRRKQSNREAARRSRMRKQTEYEELAHRAENLKEENTSLRIELDNVKSEYQQLISKYNSLKEKLEVQKEIKEPDTERNEQ</sequence>
<dbReference type="PANTHER" id="PTHR45967:SF2">
    <property type="entry name" value="BZIP TRANSCRIPTION FACTOR 68"/>
    <property type="match status" value="1"/>
</dbReference>
<dbReference type="CDD" id="cd14702">
    <property type="entry name" value="bZIP_plant_GBF1"/>
    <property type="match status" value="1"/>
</dbReference>
<dbReference type="EMBL" id="JACMSC010000009">
    <property type="protein sequence ID" value="KAG6508996.1"/>
    <property type="molecule type" value="Genomic_DNA"/>
</dbReference>
<dbReference type="InterPro" id="IPR004827">
    <property type="entry name" value="bZIP"/>
</dbReference>
<evidence type="ECO:0000256" key="2">
    <source>
        <dbReference type="ARBA" id="ARBA00007163"/>
    </source>
</evidence>
<evidence type="ECO:0000256" key="1">
    <source>
        <dbReference type="ARBA" id="ARBA00004123"/>
    </source>
</evidence>
<dbReference type="SMART" id="SM00338">
    <property type="entry name" value="BRLZ"/>
    <property type="match status" value="1"/>
</dbReference>
<evidence type="ECO:0000256" key="5">
    <source>
        <dbReference type="ARBA" id="ARBA00023163"/>
    </source>
</evidence>
<protein>
    <recommendedName>
        <fullName evidence="8">BZIP domain-containing protein</fullName>
    </recommendedName>
</protein>
<name>A0A8J5GLM7_ZINOF</name>
<keyword evidence="10" id="KW-1185">Reference proteome</keyword>
<feature type="compositionally biased region" description="Low complexity" evidence="7">
    <location>
        <begin position="228"/>
        <end position="237"/>
    </location>
</feature>
<evidence type="ECO:0000256" key="3">
    <source>
        <dbReference type="ARBA" id="ARBA00023015"/>
    </source>
</evidence>
<accession>A0A8J5GLM7</accession>
<feature type="region of interest" description="Disordered" evidence="7">
    <location>
        <begin position="178"/>
        <end position="261"/>
    </location>
</feature>
<dbReference type="PROSITE" id="PS00036">
    <property type="entry name" value="BZIP_BASIC"/>
    <property type="match status" value="1"/>
</dbReference>
<dbReference type="PROSITE" id="PS50217">
    <property type="entry name" value="BZIP"/>
    <property type="match status" value="1"/>
</dbReference>
<dbReference type="Proteomes" id="UP000734854">
    <property type="component" value="Unassembled WGS sequence"/>
</dbReference>
<keyword evidence="5" id="KW-0804">Transcription</keyword>
<dbReference type="Gene3D" id="1.20.5.170">
    <property type="match status" value="1"/>
</dbReference>
<dbReference type="Pfam" id="PF16596">
    <property type="entry name" value="MFMR_assoc"/>
    <property type="match status" value="1"/>
</dbReference>
<feature type="compositionally biased region" description="Basic and acidic residues" evidence="7">
    <location>
        <begin position="341"/>
        <end position="357"/>
    </location>
</feature>
<dbReference type="AlphaFoldDB" id="A0A8J5GLM7"/>
<comment type="subcellular location">
    <subcellularLocation>
        <location evidence="1">Nucleus</location>
    </subcellularLocation>
</comment>
<comment type="caution">
    <text evidence="9">The sequence shown here is derived from an EMBL/GenBank/DDBJ whole genome shotgun (WGS) entry which is preliminary data.</text>
</comment>
<dbReference type="PANTHER" id="PTHR45967">
    <property type="entry name" value="G-BOX-BINDING FACTOR 3-RELATED"/>
    <property type="match status" value="1"/>
</dbReference>
<dbReference type="SUPFAM" id="SSF57959">
    <property type="entry name" value="Leucine zipper domain"/>
    <property type="match status" value="1"/>
</dbReference>
<dbReference type="Pfam" id="PF07777">
    <property type="entry name" value="MFMR"/>
    <property type="match status" value="1"/>
</dbReference>
<keyword evidence="6" id="KW-0539">Nucleus</keyword>
<proteinExistence type="inferred from homology"/>
<dbReference type="Pfam" id="PF00170">
    <property type="entry name" value="bZIP_1"/>
    <property type="match status" value="1"/>
</dbReference>
<feature type="region of interest" description="Disordered" evidence="7">
    <location>
        <begin position="317"/>
        <end position="357"/>
    </location>
</feature>
<dbReference type="InterPro" id="IPR046347">
    <property type="entry name" value="bZIP_sf"/>
</dbReference>
<feature type="domain" description="BZIP" evidence="8">
    <location>
        <begin position="332"/>
        <end position="395"/>
    </location>
</feature>
<dbReference type="InterPro" id="IPR012900">
    <property type="entry name" value="MFMR"/>
</dbReference>
<organism evidence="9 10">
    <name type="scientific">Zingiber officinale</name>
    <name type="common">Ginger</name>
    <name type="synonym">Amomum zingiber</name>
    <dbReference type="NCBI Taxonomy" id="94328"/>
    <lineage>
        <taxon>Eukaryota</taxon>
        <taxon>Viridiplantae</taxon>
        <taxon>Streptophyta</taxon>
        <taxon>Embryophyta</taxon>
        <taxon>Tracheophyta</taxon>
        <taxon>Spermatophyta</taxon>
        <taxon>Magnoliopsida</taxon>
        <taxon>Liliopsida</taxon>
        <taxon>Zingiberales</taxon>
        <taxon>Zingiberaceae</taxon>
        <taxon>Zingiber</taxon>
    </lineage>
</organism>
<evidence type="ECO:0000256" key="6">
    <source>
        <dbReference type="ARBA" id="ARBA00023242"/>
    </source>
</evidence>
<dbReference type="GO" id="GO:0005634">
    <property type="term" value="C:nucleus"/>
    <property type="evidence" value="ECO:0007669"/>
    <property type="project" value="UniProtKB-SubCell"/>
</dbReference>
<dbReference type="InterPro" id="IPR044827">
    <property type="entry name" value="GBF-like"/>
</dbReference>
<gene>
    <name evidence="9" type="ORF">ZIOFF_034379</name>
</gene>
<comment type="similarity">
    <text evidence="2">Belongs to the bZIP family.</text>
</comment>
<dbReference type="GO" id="GO:0000976">
    <property type="term" value="F:transcription cis-regulatory region binding"/>
    <property type="evidence" value="ECO:0007669"/>
    <property type="project" value="UniProtKB-ARBA"/>
</dbReference>
<evidence type="ECO:0000256" key="7">
    <source>
        <dbReference type="SAM" id="MobiDB-lite"/>
    </source>
</evidence>
<evidence type="ECO:0000256" key="4">
    <source>
        <dbReference type="ARBA" id="ARBA00023125"/>
    </source>
</evidence>
<evidence type="ECO:0000313" key="10">
    <source>
        <dbReference type="Proteomes" id="UP000734854"/>
    </source>
</evidence>
<reference evidence="9 10" key="1">
    <citation type="submission" date="2020-08" db="EMBL/GenBank/DDBJ databases">
        <title>Plant Genome Project.</title>
        <authorList>
            <person name="Zhang R.-G."/>
        </authorList>
    </citation>
    <scope>NUCLEOTIDE SEQUENCE [LARGE SCALE GENOMIC DNA]</scope>
    <source>
        <tissue evidence="9">Rhizome</tissue>
    </source>
</reference>
<keyword evidence="3" id="KW-0805">Transcription regulation</keyword>
<evidence type="ECO:0000313" key="9">
    <source>
        <dbReference type="EMBL" id="KAG6508996.1"/>
    </source>
</evidence>
<dbReference type="InterPro" id="IPR045314">
    <property type="entry name" value="bZIP_plant_GBF1"/>
</dbReference>